<dbReference type="AlphaFoldDB" id="A0A183J0L3"/>
<dbReference type="GO" id="GO:0045202">
    <property type="term" value="C:synapse"/>
    <property type="evidence" value="ECO:0007669"/>
    <property type="project" value="GOC"/>
</dbReference>
<dbReference type="InterPro" id="IPR015153">
    <property type="entry name" value="EF-hand_dom_typ1"/>
</dbReference>
<feature type="domain" description="WW" evidence="6">
    <location>
        <begin position="88"/>
        <end position="121"/>
    </location>
</feature>
<name>A0A183J0L3_9BILA</name>
<dbReference type="InterPro" id="IPR050774">
    <property type="entry name" value="KCMF1/Dystrophin"/>
</dbReference>
<dbReference type="Gene3D" id="2.20.70.10">
    <property type="match status" value="1"/>
</dbReference>
<keyword evidence="5" id="KW-0206">Cytoskeleton</keyword>
<dbReference type="SUPFAM" id="SSF47473">
    <property type="entry name" value="EF-hand"/>
    <property type="match status" value="1"/>
</dbReference>
<dbReference type="GO" id="GO:0099536">
    <property type="term" value="P:synaptic signaling"/>
    <property type="evidence" value="ECO:0007669"/>
    <property type="project" value="TreeGrafter"/>
</dbReference>
<dbReference type="PROSITE" id="PS01159">
    <property type="entry name" value="WW_DOMAIN_1"/>
    <property type="match status" value="1"/>
</dbReference>
<dbReference type="PANTHER" id="PTHR12268:SF14">
    <property type="entry name" value="DYSTROPHIN-1"/>
    <property type="match status" value="1"/>
</dbReference>
<reference evidence="7" key="1">
    <citation type="submission" date="2016-06" db="UniProtKB">
        <authorList>
            <consortium name="WormBaseParasite"/>
        </authorList>
    </citation>
    <scope>IDENTIFICATION</scope>
</reference>
<dbReference type="Gene3D" id="6.10.140.70">
    <property type="match status" value="1"/>
</dbReference>
<dbReference type="PROSITE" id="PS50020">
    <property type="entry name" value="WW_DOMAIN_2"/>
    <property type="match status" value="1"/>
</dbReference>
<evidence type="ECO:0000256" key="4">
    <source>
        <dbReference type="ARBA" id="ARBA00022837"/>
    </source>
</evidence>
<evidence type="ECO:0000256" key="3">
    <source>
        <dbReference type="ARBA" id="ARBA00022490"/>
    </source>
</evidence>
<dbReference type="GO" id="GO:0016010">
    <property type="term" value="C:dystrophin-associated glycoprotein complex"/>
    <property type="evidence" value="ECO:0007669"/>
    <property type="project" value="UniProtKB-ARBA"/>
</dbReference>
<dbReference type="WBParaSite" id="SBAD_0000975401-mRNA-1">
    <property type="protein sequence ID" value="SBAD_0000975401-mRNA-1"/>
    <property type="gene ID" value="SBAD_0000975401"/>
</dbReference>
<comment type="subcellular location">
    <subcellularLocation>
        <location evidence="1">Cell membrane</location>
        <location evidence="1">Sarcolemma</location>
        <topology evidence="1">Peripheral membrane protein</topology>
        <orientation evidence="1">Cytoplasmic side</orientation>
    </subcellularLocation>
    <subcellularLocation>
        <location evidence="2">Cytoplasm</location>
    </subcellularLocation>
</comment>
<dbReference type="SUPFAM" id="SSF51045">
    <property type="entry name" value="WW domain"/>
    <property type="match status" value="1"/>
</dbReference>
<keyword evidence="4" id="KW-0106">Calcium</keyword>
<dbReference type="CDD" id="cd00201">
    <property type="entry name" value="WW"/>
    <property type="match status" value="1"/>
</dbReference>
<keyword evidence="3" id="KW-0963">Cytoplasm</keyword>
<dbReference type="Pfam" id="PF09068">
    <property type="entry name" value="EF-hand_2"/>
    <property type="match status" value="1"/>
</dbReference>
<evidence type="ECO:0000256" key="1">
    <source>
        <dbReference type="ARBA" id="ARBA00004278"/>
    </source>
</evidence>
<protein>
    <submittedName>
        <fullName evidence="7">WW domain-containing protein</fullName>
    </submittedName>
</protein>
<dbReference type="SMART" id="SM00456">
    <property type="entry name" value="WW"/>
    <property type="match status" value="1"/>
</dbReference>
<dbReference type="InterPro" id="IPR001202">
    <property type="entry name" value="WW_dom"/>
</dbReference>
<evidence type="ECO:0000256" key="2">
    <source>
        <dbReference type="ARBA" id="ARBA00004496"/>
    </source>
</evidence>
<evidence type="ECO:0000256" key="5">
    <source>
        <dbReference type="ARBA" id="ARBA00023212"/>
    </source>
</evidence>
<evidence type="ECO:0000313" key="7">
    <source>
        <dbReference type="WBParaSite" id="SBAD_0000975401-mRNA-1"/>
    </source>
</evidence>
<evidence type="ECO:0000259" key="6">
    <source>
        <dbReference type="PROSITE" id="PS50020"/>
    </source>
</evidence>
<proteinExistence type="predicted"/>
<accession>A0A183J0L3</accession>
<organism evidence="7">
    <name type="scientific">Soboliphyme baturini</name>
    <dbReference type="NCBI Taxonomy" id="241478"/>
    <lineage>
        <taxon>Eukaryota</taxon>
        <taxon>Metazoa</taxon>
        <taxon>Ecdysozoa</taxon>
        <taxon>Nematoda</taxon>
        <taxon>Enoplea</taxon>
        <taxon>Dorylaimia</taxon>
        <taxon>Dioctophymatida</taxon>
        <taxon>Dioctophymatoidea</taxon>
        <taxon>Soboliphymatidae</taxon>
        <taxon>Soboliphyme</taxon>
    </lineage>
</organism>
<dbReference type="Gene3D" id="1.10.238.10">
    <property type="entry name" value="EF-hand"/>
    <property type="match status" value="1"/>
</dbReference>
<dbReference type="PANTHER" id="PTHR12268">
    <property type="entry name" value="E3 UBIQUITIN-PROTEIN LIGASE KCMF1"/>
    <property type="match status" value="1"/>
</dbReference>
<dbReference type="InterPro" id="IPR011992">
    <property type="entry name" value="EF-hand-dom_pair"/>
</dbReference>
<dbReference type="InterPro" id="IPR036020">
    <property type="entry name" value="WW_dom_sf"/>
</dbReference>
<sequence>MTFNDWMNFDKNYRQVLAARIRLRVDDVNDHSSRLLADNVCLSPSMIKTLENLNLKYKQLEAAVCHRVAMLQDALHDFGPSSQHFLESSVSLPWVRMVSPARVPYYVNNKAGTTQWNHPKMVEIINSLCDFNEVKFSAYRTAMKLRFLQKNLCLVAARRLTPRLCDTDFLVDLLSMSDAVFVFKQKKLQNVSDNPMDISDIIMTLLPIYELLQKQNSKLIRSVPLAIDLCLNWLLNVYDP</sequence>